<protein>
    <submittedName>
        <fullName evidence="1">Uncharacterized protein</fullName>
    </submittedName>
</protein>
<dbReference type="Gene3D" id="2.130.10.10">
    <property type="entry name" value="YVTN repeat-like/Quinoprotein amine dehydrogenase"/>
    <property type="match status" value="2"/>
</dbReference>
<keyword evidence="2" id="KW-1185">Reference proteome</keyword>
<dbReference type="EMBL" id="CAXKWB010067545">
    <property type="protein sequence ID" value="CAL4191113.1"/>
    <property type="molecule type" value="Genomic_DNA"/>
</dbReference>
<proteinExistence type="predicted"/>
<evidence type="ECO:0000313" key="2">
    <source>
        <dbReference type="Proteomes" id="UP001497623"/>
    </source>
</evidence>
<dbReference type="InterPro" id="IPR036322">
    <property type="entry name" value="WD40_repeat_dom_sf"/>
</dbReference>
<dbReference type="GO" id="GO:0032040">
    <property type="term" value="C:small-subunit processome"/>
    <property type="evidence" value="ECO:0007669"/>
    <property type="project" value="TreeGrafter"/>
</dbReference>
<dbReference type="PANTHER" id="PTHR44163">
    <property type="entry name" value="U3 SMALL NUCLEOLAR RNA-ASSOCIATED PROTEIN 4 HOMOLOG"/>
    <property type="match status" value="1"/>
</dbReference>
<dbReference type="GO" id="GO:0000462">
    <property type="term" value="P:maturation of SSU-rRNA from tricistronic rRNA transcript (SSU-rRNA, 5.8S rRNA, LSU-rRNA)"/>
    <property type="evidence" value="ECO:0007669"/>
    <property type="project" value="InterPro"/>
</dbReference>
<dbReference type="AlphaFoldDB" id="A0AAV2SEV5"/>
<dbReference type="Proteomes" id="UP001497623">
    <property type="component" value="Unassembled WGS sequence"/>
</dbReference>
<feature type="non-terminal residue" evidence="1">
    <location>
        <position position="281"/>
    </location>
</feature>
<gene>
    <name evidence="1" type="ORF">MNOR_LOCUS36557</name>
</gene>
<evidence type="ECO:0000313" key="1">
    <source>
        <dbReference type="EMBL" id="CAL4191113.1"/>
    </source>
</evidence>
<organism evidence="1 2">
    <name type="scientific">Meganyctiphanes norvegica</name>
    <name type="common">Northern krill</name>
    <name type="synonym">Thysanopoda norvegica</name>
    <dbReference type="NCBI Taxonomy" id="48144"/>
    <lineage>
        <taxon>Eukaryota</taxon>
        <taxon>Metazoa</taxon>
        <taxon>Ecdysozoa</taxon>
        <taxon>Arthropoda</taxon>
        <taxon>Crustacea</taxon>
        <taxon>Multicrustacea</taxon>
        <taxon>Malacostraca</taxon>
        <taxon>Eumalacostraca</taxon>
        <taxon>Eucarida</taxon>
        <taxon>Euphausiacea</taxon>
        <taxon>Euphausiidae</taxon>
        <taxon>Meganyctiphanes</taxon>
    </lineage>
</organism>
<reference evidence="1 2" key="1">
    <citation type="submission" date="2024-05" db="EMBL/GenBank/DDBJ databases">
        <authorList>
            <person name="Wallberg A."/>
        </authorList>
    </citation>
    <scope>NUCLEOTIDE SEQUENCE [LARGE SCALE GENOMIC DNA]</scope>
</reference>
<dbReference type="PANTHER" id="PTHR44163:SF1">
    <property type="entry name" value="U3 SMALL NUCLEOLAR RNA-ASSOCIATED PROTEIN 4 HOMOLOG"/>
    <property type="match status" value="1"/>
</dbReference>
<accession>A0AAV2SEV5</accession>
<dbReference type="GO" id="GO:0034455">
    <property type="term" value="C:t-UTP complex"/>
    <property type="evidence" value="ECO:0007669"/>
    <property type="project" value="TreeGrafter"/>
</dbReference>
<name>A0AAV2SEV5_MEGNR</name>
<dbReference type="Pfam" id="PF00400">
    <property type="entry name" value="WD40"/>
    <property type="match status" value="1"/>
</dbReference>
<dbReference type="GO" id="GO:0003723">
    <property type="term" value="F:RNA binding"/>
    <property type="evidence" value="ECO:0007669"/>
    <property type="project" value="TreeGrafter"/>
</dbReference>
<dbReference type="GO" id="GO:0030686">
    <property type="term" value="C:90S preribosome"/>
    <property type="evidence" value="ECO:0007669"/>
    <property type="project" value="InterPro"/>
</dbReference>
<dbReference type="SUPFAM" id="SSF50978">
    <property type="entry name" value="WD40 repeat-like"/>
    <property type="match status" value="1"/>
</dbReference>
<dbReference type="SMART" id="SM00320">
    <property type="entry name" value="WD40"/>
    <property type="match status" value="4"/>
</dbReference>
<dbReference type="InterPro" id="IPR001680">
    <property type="entry name" value="WD40_rpt"/>
</dbReference>
<dbReference type="InterPro" id="IPR046351">
    <property type="entry name" value="UTP4"/>
</dbReference>
<sequence length="281" mass="31692">MTEYFIHNVRFYDHEPKAIHCMAYEESAERLALSRADGSIEIWNCSYRPYLYHVIGGNEESSVEALIWCHGRLFSAGLHGFILEYDLGTLQAKSHTAVTGGPTWCLALSPDKKKLAAGTEEGYVCLFDITEEGLLYDRTLDKQDGRILNIGWHKSGEYVVTGSVDFIRLWSLDKGQVTRFPVGRESRNKETIVWCVAILDDMTIVSGDSRGKTSFWDGKLGTLLDSVQTHKAHVQCLQVAPNQHSVYVAGVVYMMSPAIVEAVYGYIESVSNYRYNRWVES</sequence>
<dbReference type="InterPro" id="IPR015943">
    <property type="entry name" value="WD40/YVTN_repeat-like_dom_sf"/>
</dbReference>
<comment type="caution">
    <text evidence="1">The sequence shown here is derived from an EMBL/GenBank/DDBJ whole genome shotgun (WGS) entry which is preliminary data.</text>
</comment>